<evidence type="ECO:0000256" key="1">
    <source>
        <dbReference type="ARBA" id="ARBA00022679"/>
    </source>
</evidence>
<dbReference type="SMART" id="SM00827">
    <property type="entry name" value="PKS_AT"/>
    <property type="match status" value="1"/>
</dbReference>
<evidence type="ECO:0000313" key="7">
    <source>
        <dbReference type="EMBL" id="WAA10672.1"/>
    </source>
</evidence>
<dbReference type="Gene3D" id="3.30.70.250">
    <property type="entry name" value="Malonyl-CoA ACP transacylase, ACP-binding"/>
    <property type="match status" value="1"/>
</dbReference>
<gene>
    <name evidence="7" type="primary">fabD</name>
    <name evidence="7" type="ORF">OE104_04985</name>
</gene>
<keyword evidence="8" id="KW-1185">Reference proteome</keyword>
<sequence>MTKIAFLFPGQGSQSVGMGKQLADVNPNVANVFRQADEVLGEKLSKLIFDGPQKELTLTTNAQPALLTVCTAILRAVQQHSIFPDYVAGHSLGEYSALVANGALTFEDAVKIVRMRGESMEKALPHGQGTMAAILGMDRETLREITGEVSRFGDSVQLANINCPGQIVISGTKTGVDKACEIAKEKGARRTIPLEVSGPFHSVLMEPAAKRMKTVLERYELKDTKIPVISNVTAEPVTSGDDMKRLLIKQITSPVLWEDSVRKLIQLGVTTFVEIGPGKVLTGLIRKIDRSVNVLPIYDEATMEIAIRELKGDHT</sequence>
<keyword evidence="1 4" id="KW-0808">Transferase</keyword>
<dbReference type="KEGG" id="faf:OE104_04985"/>
<name>A0A9E8LWC5_9BACI</name>
<dbReference type="GO" id="GO:0006633">
    <property type="term" value="P:fatty acid biosynthetic process"/>
    <property type="evidence" value="ECO:0007669"/>
    <property type="project" value="TreeGrafter"/>
</dbReference>
<dbReference type="FunFam" id="3.30.70.250:FF:000001">
    <property type="entry name" value="Malonyl CoA-acyl carrier protein transacylase"/>
    <property type="match status" value="1"/>
</dbReference>
<dbReference type="PIRSF" id="PIRSF000446">
    <property type="entry name" value="Mct"/>
    <property type="match status" value="1"/>
</dbReference>
<protein>
    <recommendedName>
        <fullName evidence="4">Malonyl CoA-acyl carrier protein transacylase</fullName>
        <ecNumber evidence="4">2.3.1.39</ecNumber>
    </recommendedName>
</protein>
<dbReference type="InterPro" id="IPR014043">
    <property type="entry name" value="Acyl_transferase_dom"/>
</dbReference>
<evidence type="ECO:0000256" key="5">
    <source>
        <dbReference type="PIRSR" id="PIRSR000446-1"/>
    </source>
</evidence>
<dbReference type="NCBIfam" id="TIGR00128">
    <property type="entry name" value="fabD"/>
    <property type="match status" value="1"/>
</dbReference>
<dbReference type="AlphaFoldDB" id="A0A9E8LWC5"/>
<dbReference type="GO" id="GO:0004314">
    <property type="term" value="F:[acyl-carrier-protein] S-malonyltransferase activity"/>
    <property type="evidence" value="ECO:0007669"/>
    <property type="project" value="UniProtKB-EC"/>
</dbReference>
<dbReference type="Proteomes" id="UP001164718">
    <property type="component" value="Chromosome"/>
</dbReference>
<dbReference type="InterPro" id="IPR016035">
    <property type="entry name" value="Acyl_Trfase/lysoPLipase"/>
</dbReference>
<comment type="catalytic activity">
    <reaction evidence="3 4">
        <text>holo-[ACP] + malonyl-CoA = malonyl-[ACP] + CoA</text>
        <dbReference type="Rhea" id="RHEA:41792"/>
        <dbReference type="Rhea" id="RHEA-COMP:9623"/>
        <dbReference type="Rhea" id="RHEA-COMP:9685"/>
        <dbReference type="ChEBI" id="CHEBI:57287"/>
        <dbReference type="ChEBI" id="CHEBI:57384"/>
        <dbReference type="ChEBI" id="CHEBI:64479"/>
        <dbReference type="ChEBI" id="CHEBI:78449"/>
        <dbReference type="EC" id="2.3.1.39"/>
    </reaction>
</comment>
<comment type="similarity">
    <text evidence="4">Belongs to the fabD family.</text>
</comment>
<keyword evidence="2 4" id="KW-0012">Acyltransferase</keyword>
<evidence type="ECO:0000256" key="3">
    <source>
        <dbReference type="ARBA" id="ARBA00048462"/>
    </source>
</evidence>
<dbReference type="Pfam" id="PF00698">
    <property type="entry name" value="Acyl_transf_1"/>
    <property type="match status" value="1"/>
</dbReference>
<feature type="domain" description="Malonyl-CoA:ACP transacylase (MAT)" evidence="6">
    <location>
        <begin position="7"/>
        <end position="314"/>
    </location>
</feature>
<evidence type="ECO:0000313" key="8">
    <source>
        <dbReference type="Proteomes" id="UP001164718"/>
    </source>
</evidence>
<accession>A0A9E8LWC5</accession>
<proteinExistence type="inferred from homology"/>
<dbReference type="InterPro" id="IPR004410">
    <property type="entry name" value="Malonyl_CoA-ACP_transAc_FabD"/>
</dbReference>
<dbReference type="RefSeq" id="WP_275418471.1">
    <property type="nucleotide sequence ID" value="NZ_CP106878.1"/>
</dbReference>
<dbReference type="PANTHER" id="PTHR42681">
    <property type="entry name" value="MALONYL-COA-ACYL CARRIER PROTEIN TRANSACYLASE, MITOCHONDRIAL"/>
    <property type="match status" value="1"/>
</dbReference>
<organism evidence="7 8">
    <name type="scientific">Fervidibacillus albus</name>
    <dbReference type="NCBI Taxonomy" id="2980026"/>
    <lineage>
        <taxon>Bacteria</taxon>
        <taxon>Bacillati</taxon>
        <taxon>Bacillota</taxon>
        <taxon>Bacilli</taxon>
        <taxon>Bacillales</taxon>
        <taxon>Bacillaceae</taxon>
        <taxon>Fervidibacillus</taxon>
    </lineage>
</organism>
<dbReference type="Gene3D" id="3.40.366.10">
    <property type="entry name" value="Malonyl-Coenzyme A Acyl Carrier Protein, domain 2"/>
    <property type="match status" value="1"/>
</dbReference>
<dbReference type="InterPro" id="IPR050858">
    <property type="entry name" value="Mal-CoA-ACP_Trans/PKS_FabD"/>
</dbReference>
<evidence type="ECO:0000256" key="4">
    <source>
        <dbReference type="PIRNR" id="PIRNR000446"/>
    </source>
</evidence>
<feature type="active site" evidence="5">
    <location>
        <position position="201"/>
    </location>
</feature>
<dbReference type="EC" id="2.3.1.39" evidence="4"/>
<dbReference type="InterPro" id="IPR016036">
    <property type="entry name" value="Malonyl_transacylase_ACP-bd"/>
</dbReference>
<dbReference type="SUPFAM" id="SSF55048">
    <property type="entry name" value="Probable ACP-binding domain of malonyl-CoA ACP transacylase"/>
    <property type="match status" value="1"/>
</dbReference>
<dbReference type="EMBL" id="CP106878">
    <property type="protein sequence ID" value="WAA10672.1"/>
    <property type="molecule type" value="Genomic_DNA"/>
</dbReference>
<dbReference type="SUPFAM" id="SSF52151">
    <property type="entry name" value="FabD/lysophospholipase-like"/>
    <property type="match status" value="1"/>
</dbReference>
<dbReference type="InterPro" id="IPR024925">
    <property type="entry name" value="Malonyl_CoA-ACP_transAc"/>
</dbReference>
<evidence type="ECO:0000259" key="6">
    <source>
        <dbReference type="SMART" id="SM00827"/>
    </source>
</evidence>
<dbReference type="InterPro" id="IPR001227">
    <property type="entry name" value="Ac_transferase_dom_sf"/>
</dbReference>
<dbReference type="GO" id="GO:0005829">
    <property type="term" value="C:cytosol"/>
    <property type="evidence" value="ECO:0007669"/>
    <property type="project" value="TreeGrafter"/>
</dbReference>
<dbReference type="PANTHER" id="PTHR42681:SF1">
    <property type="entry name" value="MALONYL-COA-ACYL CARRIER PROTEIN TRANSACYLASE, MITOCHONDRIAL"/>
    <property type="match status" value="1"/>
</dbReference>
<evidence type="ECO:0000256" key="2">
    <source>
        <dbReference type="ARBA" id="ARBA00023315"/>
    </source>
</evidence>
<reference evidence="7" key="1">
    <citation type="submission" date="2022-09" db="EMBL/GenBank/DDBJ databases">
        <title>Complete Genomes of Fervidibacillus albus and Fervidibacillus halotolerans isolated from tidal flat sediments.</title>
        <authorList>
            <person name="Kwon K.K."/>
            <person name="Yang S.-H."/>
            <person name="Park M.J."/>
            <person name="Oh H.-M."/>
        </authorList>
    </citation>
    <scope>NUCLEOTIDE SEQUENCE</scope>
    <source>
        <strain evidence="7">MEBiC13591</strain>
    </source>
</reference>
<feature type="active site" evidence="5">
    <location>
        <position position="91"/>
    </location>
</feature>